<proteinExistence type="predicted"/>
<keyword evidence="4" id="KW-1185">Reference proteome</keyword>
<evidence type="ECO:0000313" key="4">
    <source>
        <dbReference type="Proteomes" id="UP000199207"/>
    </source>
</evidence>
<feature type="transmembrane region" description="Helical" evidence="2">
    <location>
        <begin position="107"/>
        <end position="130"/>
    </location>
</feature>
<dbReference type="GO" id="GO:0016020">
    <property type="term" value="C:membrane"/>
    <property type="evidence" value="ECO:0007669"/>
    <property type="project" value="InterPro"/>
</dbReference>
<feature type="transmembrane region" description="Helical" evidence="2">
    <location>
        <begin position="203"/>
        <end position="223"/>
    </location>
</feature>
<keyword evidence="2" id="KW-0812">Transmembrane</keyword>
<feature type="transmembrane region" description="Helical" evidence="2">
    <location>
        <begin position="58"/>
        <end position="77"/>
    </location>
</feature>
<dbReference type="RefSeq" id="WP_175541393.1">
    <property type="nucleotide sequence ID" value="NZ_FOLM01000005.1"/>
</dbReference>
<evidence type="ECO:0000256" key="2">
    <source>
        <dbReference type="SAM" id="Phobius"/>
    </source>
</evidence>
<gene>
    <name evidence="3" type="ORF">SAMN05421773_105315</name>
</gene>
<sequence length="266" mass="28777">MALATRTGPERPAPAAAPAAAARNRTATPGPHPRPPSLAARPGSSLRLLWRSTIGKKAVMAVSGLFLLLYLVLHMLGNLKIFFGPDDFNGYSHWLRTLGEPALHHEWFLWLLRFALAAAVVLHGVCAYQLSRRARTARPVRYAHRPRGSSYATRTMRWGGVIVALFVVWHILDLTTGTVNPHGEAGQPYQNVVASFSTWYGNVIYLTAVTAVGLHVRHGLFGAAQTLGVNSPRRQAALRRTSDVLAVALTAGFVSVPLAVITGVAE</sequence>
<feature type="transmembrane region" description="Helical" evidence="2">
    <location>
        <begin position="151"/>
        <end position="172"/>
    </location>
</feature>
<dbReference type="EMBL" id="FOLM01000005">
    <property type="protein sequence ID" value="SFC74454.1"/>
    <property type="molecule type" value="Genomic_DNA"/>
</dbReference>
<organism evidence="3 4">
    <name type="scientific">Streptomyces aidingensis</name>
    <dbReference type="NCBI Taxonomy" id="910347"/>
    <lineage>
        <taxon>Bacteria</taxon>
        <taxon>Bacillati</taxon>
        <taxon>Actinomycetota</taxon>
        <taxon>Actinomycetes</taxon>
        <taxon>Kitasatosporales</taxon>
        <taxon>Streptomycetaceae</taxon>
        <taxon>Streptomyces</taxon>
    </lineage>
</organism>
<dbReference type="NCBIfam" id="TIGR02046">
    <property type="entry name" value="sdhC_b558_fam"/>
    <property type="match status" value="1"/>
</dbReference>
<dbReference type="CDD" id="cd03498">
    <property type="entry name" value="SQR_TypeB_2_TM"/>
    <property type="match status" value="1"/>
</dbReference>
<dbReference type="InterPro" id="IPR011138">
    <property type="entry name" value="Cytochrome_b-558"/>
</dbReference>
<evidence type="ECO:0000313" key="3">
    <source>
        <dbReference type="EMBL" id="SFC74454.1"/>
    </source>
</evidence>
<reference evidence="3 4" key="1">
    <citation type="submission" date="2016-10" db="EMBL/GenBank/DDBJ databases">
        <authorList>
            <person name="de Groot N.N."/>
        </authorList>
    </citation>
    <scope>NUCLEOTIDE SEQUENCE [LARGE SCALE GENOMIC DNA]</scope>
    <source>
        <strain evidence="3 4">CGMCC 4.5739</strain>
    </source>
</reference>
<name>A0A1I1LMW4_9ACTN</name>
<dbReference type="STRING" id="910347.SAMN05421773_105315"/>
<keyword evidence="2" id="KW-0472">Membrane</keyword>
<keyword evidence="2" id="KW-1133">Transmembrane helix</keyword>
<protein>
    <submittedName>
        <fullName evidence="3">Succinate dehydrogenase / fumarate reductase cytochrome b subunit</fullName>
    </submittedName>
</protein>
<evidence type="ECO:0000256" key="1">
    <source>
        <dbReference type="SAM" id="MobiDB-lite"/>
    </source>
</evidence>
<feature type="region of interest" description="Disordered" evidence="1">
    <location>
        <begin position="1"/>
        <end position="41"/>
    </location>
</feature>
<dbReference type="AlphaFoldDB" id="A0A1I1LMW4"/>
<dbReference type="Proteomes" id="UP000199207">
    <property type="component" value="Unassembled WGS sequence"/>
</dbReference>
<dbReference type="SUPFAM" id="SSF81343">
    <property type="entry name" value="Fumarate reductase respiratory complex transmembrane subunits"/>
    <property type="match status" value="1"/>
</dbReference>
<dbReference type="Gene3D" id="1.20.1300.10">
    <property type="entry name" value="Fumarate reductase/succinate dehydrogenase, transmembrane subunit"/>
    <property type="match status" value="1"/>
</dbReference>
<accession>A0A1I1LMW4</accession>
<dbReference type="InterPro" id="IPR034804">
    <property type="entry name" value="SQR/QFR_C/D"/>
</dbReference>
<feature type="transmembrane region" description="Helical" evidence="2">
    <location>
        <begin position="244"/>
        <end position="265"/>
    </location>
</feature>
<feature type="compositionally biased region" description="Low complexity" evidence="1">
    <location>
        <begin position="13"/>
        <end position="29"/>
    </location>
</feature>